<name>A0A1B8GRX2_9PEZI</name>
<keyword evidence="2" id="KW-1185">Reference proteome</keyword>
<dbReference type="Pfam" id="PF20174">
    <property type="entry name" value="DUF6540"/>
    <property type="match status" value="1"/>
</dbReference>
<organism evidence="1 2">
    <name type="scientific">Pseudogymnoascus verrucosus</name>
    <dbReference type="NCBI Taxonomy" id="342668"/>
    <lineage>
        <taxon>Eukaryota</taxon>
        <taxon>Fungi</taxon>
        <taxon>Dikarya</taxon>
        <taxon>Ascomycota</taxon>
        <taxon>Pezizomycotina</taxon>
        <taxon>Leotiomycetes</taxon>
        <taxon>Thelebolales</taxon>
        <taxon>Thelebolaceae</taxon>
        <taxon>Pseudogymnoascus</taxon>
    </lineage>
</organism>
<reference evidence="1 2" key="1">
    <citation type="submission" date="2016-03" db="EMBL/GenBank/DDBJ databases">
        <title>Comparative genomics of Pseudogymnoascus destructans, the fungus causing white-nose syndrome of bats.</title>
        <authorList>
            <person name="Palmer J.M."/>
            <person name="Drees K.P."/>
            <person name="Foster J.T."/>
            <person name="Lindner D.L."/>
        </authorList>
    </citation>
    <scope>NUCLEOTIDE SEQUENCE [LARGE SCALE GENOMIC DNA]</scope>
    <source>
        <strain evidence="1 2">UAMH 10579</strain>
    </source>
</reference>
<accession>A0A1B8GRX2</accession>
<gene>
    <name evidence="1" type="ORF">VE01_03546</name>
</gene>
<dbReference type="AlphaFoldDB" id="A0A1B8GRX2"/>
<protein>
    <submittedName>
        <fullName evidence="1">Uncharacterized protein</fullName>
    </submittedName>
</protein>
<proteinExistence type="predicted"/>
<dbReference type="EMBL" id="KV460216">
    <property type="protein sequence ID" value="OBT98565.1"/>
    <property type="molecule type" value="Genomic_DNA"/>
</dbReference>
<dbReference type="GeneID" id="28836932"/>
<dbReference type="OrthoDB" id="3016366at2759"/>
<dbReference type="Proteomes" id="UP000091956">
    <property type="component" value="Unassembled WGS sequence"/>
</dbReference>
<dbReference type="InterPro" id="IPR046670">
    <property type="entry name" value="DUF6540"/>
</dbReference>
<reference evidence="2" key="2">
    <citation type="journal article" date="2018" name="Nat. Commun.">
        <title>Extreme sensitivity to ultraviolet light in the fungal pathogen causing white-nose syndrome of bats.</title>
        <authorList>
            <person name="Palmer J.M."/>
            <person name="Drees K.P."/>
            <person name="Foster J.T."/>
            <person name="Lindner D.L."/>
        </authorList>
    </citation>
    <scope>NUCLEOTIDE SEQUENCE [LARGE SCALE GENOMIC DNA]</scope>
    <source>
        <strain evidence="2">UAMH 10579</strain>
    </source>
</reference>
<dbReference type="RefSeq" id="XP_018132298.1">
    <property type="nucleotide sequence ID" value="XM_018273033.2"/>
</dbReference>
<sequence length="174" mass="19304">MATASTSTTTPTSPPTNPLLHLEPQTLYLLLSRQQVSLKWHWSLYIHVSLASGGYTQHITRADSLWILDARRTPDASYNADIVCALALTWVEAELEDALKERVRQVPLEDTERWGGLTCRTWVLRVLEELDAEGWISVRVGSTVEDVEAEAKDGAAAAAEGEGDRVLRSKHVIL</sequence>
<evidence type="ECO:0000313" key="2">
    <source>
        <dbReference type="Proteomes" id="UP000091956"/>
    </source>
</evidence>
<evidence type="ECO:0000313" key="1">
    <source>
        <dbReference type="EMBL" id="OBT98565.1"/>
    </source>
</evidence>